<organism evidence="1">
    <name type="scientific">Brugia malayi</name>
    <name type="common">Filarial nematode worm</name>
    <dbReference type="NCBI Taxonomy" id="6279"/>
    <lineage>
        <taxon>Eukaryota</taxon>
        <taxon>Metazoa</taxon>
        <taxon>Ecdysozoa</taxon>
        <taxon>Nematoda</taxon>
        <taxon>Chromadorea</taxon>
        <taxon>Rhabditida</taxon>
        <taxon>Spirurina</taxon>
        <taxon>Spiruromorpha</taxon>
        <taxon>Filarioidea</taxon>
        <taxon>Onchocercidae</taxon>
        <taxon>Brugia</taxon>
    </lineage>
</organism>
<dbReference type="AlphaFoldDB" id="A0A1I9G328"/>
<evidence type="ECO:0000313" key="1">
    <source>
        <dbReference type="EMBL" id="CDP97260.1"/>
    </source>
</evidence>
<accession>A0A1I9G328</accession>
<protein>
    <submittedName>
        <fullName evidence="1">Bm13494</fullName>
    </submittedName>
</protein>
<name>A0A1I9G328_BRUMA</name>
<reference evidence="1" key="1">
    <citation type="journal article" date="2007" name="Science">
        <title>Draft genome of the filarial nematode parasite Brugia malayi.</title>
        <authorList>
            <person name="Ghedin E."/>
            <person name="Wang S."/>
            <person name="Spiro D."/>
            <person name="Caler E."/>
            <person name="Zhao Q."/>
            <person name="Crabtree J."/>
            <person name="Allen J.E."/>
            <person name="Delcher A.L."/>
            <person name="Guiliano D.B."/>
            <person name="Miranda-Saavedra D."/>
            <person name="Angiuoli S.V."/>
            <person name="Creasy T."/>
            <person name="Amedeo P."/>
            <person name="Haas B."/>
            <person name="El-Sayed N.M."/>
            <person name="Wortman J.R."/>
            <person name="Feldblyum T."/>
            <person name="Tallon L."/>
            <person name="Schatz M."/>
            <person name="Shumway M."/>
            <person name="Koo H."/>
            <person name="Salzberg S.L."/>
            <person name="Schobel S."/>
            <person name="Pertea M."/>
            <person name="Pop M."/>
            <person name="White O."/>
            <person name="Barton G.J."/>
            <person name="Carlow C.K."/>
            <person name="Crawford M.J."/>
            <person name="Daub J."/>
            <person name="Dimmic M.W."/>
            <person name="Estes C.F."/>
            <person name="Foster J.M."/>
            <person name="Ganatra M."/>
            <person name="Gregory W.F."/>
            <person name="Johnson N.M."/>
            <person name="Jin J."/>
            <person name="Komuniecki R."/>
            <person name="Korf I."/>
            <person name="Kumar S."/>
            <person name="Laney S."/>
            <person name="Li B.W."/>
            <person name="Li W."/>
            <person name="Lindblom T.H."/>
            <person name="Lustigman S."/>
            <person name="Ma D."/>
            <person name="Maina C.V."/>
            <person name="Martin D.M."/>
            <person name="McCarter J.P."/>
            <person name="McReynolds L."/>
            <person name="Mitreva M."/>
            <person name="Nutman T.B."/>
            <person name="Parkinson J."/>
            <person name="Peregrin-Alvarez J.M."/>
            <person name="Poole C."/>
            <person name="Ren Q."/>
            <person name="Saunders L."/>
            <person name="Sluder A.E."/>
            <person name="Smith K."/>
            <person name="Stanke M."/>
            <person name="Unnasch T.R."/>
            <person name="Ware J."/>
            <person name="Wei A.D."/>
            <person name="Weil G."/>
            <person name="Williams D.J."/>
            <person name="Zhang Y."/>
            <person name="Williams S.A."/>
            <person name="Fraser-Liggett C."/>
            <person name="Slatko B."/>
            <person name="Blaxter M.L."/>
            <person name="Scott A.L."/>
        </authorList>
    </citation>
    <scope>NUCLEOTIDE SEQUENCE</scope>
    <source>
        <strain evidence="1">FR3</strain>
    </source>
</reference>
<reference evidence="1" key="2">
    <citation type="submission" date="2012-12" db="EMBL/GenBank/DDBJ databases">
        <authorList>
            <consortium name="WormBase Consortium"/>
            <person name="Ghedin E."/>
            <person name="Paulini M."/>
        </authorList>
    </citation>
    <scope>NUCLEOTIDE SEQUENCE</scope>
    <source>
        <strain evidence="1">FR3</strain>
    </source>
</reference>
<proteinExistence type="predicted"/>
<sequence>MIRDESVNKKKYLLSQLDTSNSVLCRNEAMELLPPYIEDVADSAKNELQKRTSDNKSKCCLENDSNNLKLLMQEVKERNYQYETGCH</sequence>
<dbReference type="EMBL" id="LN856980">
    <property type="protein sequence ID" value="CDP97260.1"/>
    <property type="molecule type" value="Genomic_DNA"/>
</dbReference>
<gene>
    <name evidence="1" type="primary">Bm13494</name>
    <name evidence="1" type="ORF">BM_Bm13494</name>
</gene>